<feature type="transmembrane region" description="Helical" evidence="11">
    <location>
        <begin position="169"/>
        <end position="190"/>
    </location>
</feature>
<evidence type="ECO:0000256" key="10">
    <source>
        <dbReference type="ARBA" id="ARBA00049729"/>
    </source>
</evidence>
<keyword evidence="14" id="KW-1185">Reference proteome</keyword>
<evidence type="ECO:0000256" key="8">
    <source>
        <dbReference type="ARBA" id="ARBA00023136"/>
    </source>
</evidence>
<dbReference type="PANTHER" id="PTHR13046">
    <property type="entry name" value="PROTEASE U48 CAAX PRENYL PROTEASE RCE1"/>
    <property type="match status" value="1"/>
</dbReference>
<comment type="subcellular location">
    <subcellularLocation>
        <location evidence="1">Endoplasmic reticulum membrane</location>
        <topology evidence="1">Multi-pass membrane protein</topology>
    </subcellularLocation>
</comment>
<comment type="caution">
    <text evidence="13">The sequence shown here is derived from an EMBL/GenBank/DDBJ whole genome shotgun (WGS) entry which is preliminary data.</text>
</comment>
<organism evidence="13 14">
    <name type="scientific">Symbiodinium microadriaticum</name>
    <name type="common">Dinoflagellate</name>
    <name type="synonym">Zooxanthella microadriatica</name>
    <dbReference type="NCBI Taxonomy" id="2951"/>
    <lineage>
        <taxon>Eukaryota</taxon>
        <taxon>Sar</taxon>
        <taxon>Alveolata</taxon>
        <taxon>Dinophyceae</taxon>
        <taxon>Suessiales</taxon>
        <taxon>Symbiodiniaceae</taxon>
        <taxon>Symbiodinium</taxon>
    </lineage>
</organism>
<evidence type="ECO:0000313" key="14">
    <source>
        <dbReference type="Proteomes" id="UP000186817"/>
    </source>
</evidence>
<evidence type="ECO:0000259" key="12">
    <source>
        <dbReference type="Pfam" id="PF02517"/>
    </source>
</evidence>
<dbReference type="OrthoDB" id="433157at2759"/>
<comment type="similarity">
    <text evidence="2">Belongs to the peptidase U48 family.</text>
</comment>
<evidence type="ECO:0000313" key="13">
    <source>
        <dbReference type="EMBL" id="OLQ00725.1"/>
    </source>
</evidence>
<keyword evidence="6" id="KW-0256">Endoplasmic reticulum</keyword>
<evidence type="ECO:0000256" key="4">
    <source>
        <dbReference type="ARBA" id="ARBA00022692"/>
    </source>
</evidence>
<dbReference type="GO" id="GO:0005789">
    <property type="term" value="C:endoplasmic reticulum membrane"/>
    <property type="evidence" value="ECO:0007669"/>
    <property type="project" value="UniProtKB-SubCell"/>
</dbReference>
<dbReference type="GO" id="GO:0071586">
    <property type="term" value="P:CAAX-box protein processing"/>
    <property type="evidence" value="ECO:0007669"/>
    <property type="project" value="InterPro"/>
</dbReference>
<dbReference type="InterPro" id="IPR039731">
    <property type="entry name" value="Rce1"/>
</dbReference>
<accession>A0A1Q9DZW9</accession>
<dbReference type="EC" id="3.4.26.1" evidence="10"/>
<evidence type="ECO:0000256" key="11">
    <source>
        <dbReference type="SAM" id="Phobius"/>
    </source>
</evidence>
<evidence type="ECO:0000256" key="7">
    <source>
        <dbReference type="ARBA" id="ARBA00022989"/>
    </source>
</evidence>
<keyword evidence="8 11" id="KW-0472">Membrane</keyword>
<proteinExistence type="inferred from homology"/>
<dbReference type="GO" id="GO:0004222">
    <property type="term" value="F:metalloendopeptidase activity"/>
    <property type="evidence" value="ECO:0007669"/>
    <property type="project" value="InterPro"/>
</dbReference>
<keyword evidence="3 13" id="KW-0645">Protease</keyword>
<gene>
    <name evidence="13" type="primary">Sras</name>
    <name evidence="13" type="ORF">AK812_SmicGene16581</name>
</gene>
<keyword evidence="5" id="KW-0378">Hydrolase</keyword>
<dbReference type="OMA" id="HSFCNWC"/>
<feature type="transmembrane region" description="Helical" evidence="11">
    <location>
        <begin position="211"/>
        <end position="230"/>
    </location>
</feature>
<feature type="domain" description="CAAX prenyl protease 2/Lysostaphin resistance protein A-like" evidence="12">
    <location>
        <begin position="146"/>
        <end position="246"/>
    </location>
</feature>
<dbReference type="PANTHER" id="PTHR13046:SF0">
    <property type="entry name" value="CAAX PRENYL PROTEASE 2"/>
    <property type="match status" value="1"/>
</dbReference>
<dbReference type="InterPro" id="IPR003675">
    <property type="entry name" value="Rce1/LyrA-like_dom"/>
</dbReference>
<evidence type="ECO:0000256" key="9">
    <source>
        <dbReference type="ARBA" id="ARBA00047280"/>
    </source>
</evidence>
<dbReference type="Proteomes" id="UP000186817">
    <property type="component" value="Unassembled WGS sequence"/>
</dbReference>
<protein>
    <recommendedName>
        <fullName evidence="10">intramembrane prenyl-peptidase Rce1</fullName>
        <ecNumber evidence="10">3.4.26.1</ecNumber>
    </recommendedName>
</protein>
<dbReference type="AlphaFoldDB" id="A0A1Q9DZW9"/>
<dbReference type="EMBL" id="LSRX01000318">
    <property type="protein sequence ID" value="OLQ00725.1"/>
    <property type="molecule type" value="Genomic_DNA"/>
</dbReference>
<evidence type="ECO:0000256" key="2">
    <source>
        <dbReference type="ARBA" id="ARBA00006897"/>
    </source>
</evidence>
<sequence length="300" mass="33702">MDLRIPRWCKFNIRNVFTYRIVSAPVAVLGSLFISFVFVASLHVWKFAGYKDFNRDEEGTIQRRFVSAFFSCLCSALLLRFLAQSVETGEPGLSLLELLGFRSEFMASACVNCVSLTAALFIGPLVQHGFSYLRGYQPFLTTRGGFWVITRNLILAPITEEFVFRACLIRLWVGASLPMLVIILCSPLCFALSHTHHFVEHVRRTRSKKQALLQVFYTTLFGIYSNFLLIRTGSTLAVILAHTFCNQQGFPDVSFFVDSDDVLHAHRKWLGGVYLLGIAAFATLIGPLTAGFPSTFRATL</sequence>
<dbReference type="Pfam" id="PF02517">
    <property type="entry name" value="Rce1-like"/>
    <property type="match status" value="1"/>
</dbReference>
<evidence type="ECO:0000256" key="1">
    <source>
        <dbReference type="ARBA" id="ARBA00004477"/>
    </source>
</evidence>
<evidence type="ECO:0000256" key="3">
    <source>
        <dbReference type="ARBA" id="ARBA00022670"/>
    </source>
</evidence>
<reference evidence="13 14" key="1">
    <citation type="submission" date="2016-02" db="EMBL/GenBank/DDBJ databases">
        <title>Genome analysis of coral dinoflagellate symbionts highlights evolutionary adaptations to a symbiotic lifestyle.</title>
        <authorList>
            <person name="Aranda M."/>
            <person name="Li Y."/>
            <person name="Liew Y.J."/>
            <person name="Baumgarten S."/>
            <person name="Simakov O."/>
            <person name="Wilson M."/>
            <person name="Piel J."/>
            <person name="Ashoor H."/>
            <person name="Bougouffa S."/>
            <person name="Bajic V.B."/>
            <person name="Ryu T."/>
            <person name="Ravasi T."/>
            <person name="Bayer T."/>
            <person name="Micklem G."/>
            <person name="Kim H."/>
            <person name="Bhak J."/>
            <person name="Lajeunesse T.C."/>
            <person name="Voolstra C.R."/>
        </authorList>
    </citation>
    <scope>NUCLEOTIDE SEQUENCE [LARGE SCALE GENOMIC DNA]</scope>
    <source>
        <strain evidence="13 14">CCMP2467</strain>
    </source>
</reference>
<evidence type="ECO:0000256" key="5">
    <source>
        <dbReference type="ARBA" id="ARBA00022801"/>
    </source>
</evidence>
<keyword evidence="4 11" id="KW-0812">Transmembrane</keyword>
<evidence type="ECO:0000256" key="6">
    <source>
        <dbReference type="ARBA" id="ARBA00022824"/>
    </source>
</evidence>
<keyword evidence="7 11" id="KW-1133">Transmembrane helix</keyword>
<feature type="transmembrane region" description="Helical" evidence="11">
    <location>
        <begin position="21"/>
        <end position="45"/>
    </location>
</feature>
<feature type="transmembrane region" description="Helical" evidence="11">
    <location>
        <begin position="104"/>
        <end position="126"/>
    </location>
</feature>
<comment type="catalytic activity">
    <reaction evidence="9">
        <text>Hydrolyzes the peptide bond -P2-(S-farnesyl or geranylgeranyl)C-P1'-P2'-P3'-COOH where P1' and P2' are amino acids with aliphatic sidechains and P3' is any C-terminal residue.</text>
        <dbReference type="EC" id="3.4.26.1"/>
    </reaction>
</comment>
<feature type="transmembrane region" description="Helical" evidence="11">
    <location>
        <begin position="269"/>
        <end position="292"/>
    </location>
</feature>
<name>A0A1Q9DZW9_SYMMI</name>